<evidence type="ECO:0000256" key="1">
    <source>
        <dbReference type="ARBA" id="ARBA00006739"/>
    </source>
</evidence>
<dbReference type="InterPro" id="IPR001173">
    <property type="entry name" value="Glyco_trans_2-like"/>
</dbReference>
<evidence type="ECO:0000313" key="8">
    <source>
        <dbReference type="EMBL" id="PJJ81115.1"/>
    </source>
</evidence>
<evidence type="ECO:0000256" key="2">
    <source>
        <dbReference type="ARBA" id="ARBA00022676"/>
    </source>
</evidence>
<dbReference type="GO" id="GO:0016757">
    <property type="term" value="F:glycosyltransferase activity"/>
    <property type="evidence" value="ECO:0007669"/>
    <property type="project" value="UniProtKB-KW"/>
</dbReference>
<dbReference type="EMBL" id="PGFH01000001">
    <property type="protein sequence ID" value="PJJ81115.1"/>
    <property type="molecule type" value="Genomic_DNA"/>
</dbReference>
<keyword evidence="9" id="KW-1185">Reference proteome</keyword>
<name>A0A2M9D5X2_9MICO</name>
<comment type="similarity">
    <text evidence="1">Belongs to the glycosyltransferase 2 family.</text>
</comment>
<feature type="domain" description="Glycosyltransferase 2-like" evidence="6">
    <location>
        <begin position="63"/>
        <end position="112"/>
    </location>
</feature>
<feature type="compositionally biased region" description="Polar residues" evidence="4">
    <location>
        <begin position="469"/>
        <end position="488"/>
    </location>
</feature>
<dbReference type="PANTHER" id="PTHR43630:SF1">
    <property type="entry name" value="POLY-BETA-1,6-N-ACETYL-D-GLUCOSAMINE SYNTHASE"/>
    <property type="match status" value="1"/>
</dbReference>
<evidence type="ECO:0000259" key="7">
    <source>
        <dbReference type="Pfam" id="PF13632"/>
    </source>
</evidence>
<gene>
    <name evidence="8" type="ORF">CLV85_0285</name>
</gene>
<feature type="domain" description="Glycosyltransferase 2-like" evidence="7">
    <location>
        <begin position="167"/>
        <end position="397"/>
    </location>
</feature>
<dbReference type="RefSeq" id="WP_100387830.1">
    <property type="nucleotide sequence ID" value="NZ_BMZU01000001.1"/>
</dbReference>
<evidence type="ECO:0000256" key="5">
    <source>
        <dbReference type="SAM" id="Phobius"/>
    </source>
</evidence>
<feature type="region of interest" description="Disordered" evidence="4">
    <location>
        <begin position="468"/>
        <end position="488"/>
    </location>
</feature>
<feature type="transmembrane region" description="Helical" evidence="5">
    <location>
        <begin position="345"/>
        <end position="375"/>
    </location>
</feature>
<keyword evidence="2" id="KW-0328">Glycosyltransferase</keyword>
<proteinExistence type="inferred from homology"/>
<keyword evidence="5" id="KW-0472">Membrane</keyword>
<dbReference type="Proteomes" id="UP000231742">
    <property type="component" value="Unassembled WGS sequence"/>
</dbReference>
<dbReference type="Pfam" id="PF00535">
    <property type="entry name" value="Glycos_transf_2"/>
    <property type="match status" value="1"/>
</dbReference>
<feature type="transmembrane region" description="Helical" evidence="5">
    <location>
        <begin position="12"/>
        <end position="32"/>
    </location>
</feature>
<reference evidence="8 9" key="1">
    <citation type="submission" date="2017-11" db="EMBL/GenBank/DDBJ databases">
        <title>Genomic Encyclopedia of Archaeal and Bacterial Type Strains, Phase II (KMG-II): From Individual Species to Whole Genera.</title>
        <authorList>
            <person name="Goeker M."/>
        </authorList>
    </citation>
    <scope>NUCLEOTIDE SEQUENCE [LARGE SCALE GENOMIC DNA]</scope>
    <source>
        <strain evidence="8 9">DSM 16400</strain>
    </source>
</reference>
<evidence type="ECO:0000259" key="6">
    <source>
        <dbReference type="Pfam" id="PF00535"/>
    </source>
</evidence>
<keyword evidence="3 8" id="KW-0808">Transferase</keyword>
<dbReference type="PANTHER" id="PTHR43630">
    <property type="entry name" value="POLY-BETA-1,6-N-ACETYL-D-GLUCOSAMINE SYNTHASE"/>
    <property type="match status" value="1"/>
</dbReference>
<keyword evidence="5" id="KW-1133">Transmembrane helix</keyword>
<dbReference type="InterPro" id="IPR029044">
    <property type="entry name" value="Nucleotide-diphossugar_trans"/>
</dbReference>
<feature type="transmembrane region" description="Helical" evidence="5">
    <location>
        <begin position="420"/>
        <end position="444"/>
    </location>
</feature>
<evidence type="ECO:0000313" key="9">
    <source>
        <dbReference type="Proteomes" id="UP000231742"/>
    </source>
</evidence>
<evidence type="ECO:0000256" key="4">
    <source>
        <dbReference type="SAM" id="MobiDB-lite"/>
    </source>
</evidence>
<organism evidence="8 9">
    <name type="scientific">Salinibacterium amurskyense</name>
    <dbReference type="NCBI Taxonomy" id="205941"/>
    <lineage>
        <taxon>Bacteria</taxon>
        <taxon>Bacillati</taxon>
        <taxon>Actinomycetota</taxon>
        <taxon>Actinomycetes</taxon>
        <taxon>Micrococcales</taxon>
        <taxon>Microbacteriaceae</taxon>
        <taxon>Salinibacterium</taxon>
    </lineage>
</organism>
<sequence>MIEVLTHVTYWVTWMLIVYYSIYNGIFLVVLLRGALEVSREVNWPSSMSLSEIFANPLTPGISVIVPAHNEESGIVDAVLALRNLRYPLTRIIVVDDGSTDSTFEKLKDNFDLRPSTREIANAPHHEGKIIDMWASRSGDLTVVRKESVRLRSDAVNVGLRVADQEIVCMIDADSLLERDALLHIAAPFVADPTVLGVGGVIRPANGVSVSRGAVTKVEMPKKWVERIQVVEYLRAFLVGRTGWASIKGLMIISGAFGAFRRDAVLEVGGLDITSLAEDADLVVSITKKARDEKRPYRIAFVAEPVCWTEVPNTFKALSTQRRRWSQGLGELIAKQRKMILNPRYGVLGMLTLPYFVLFEFYGPIFGIIGAFIALAGAITGLITWQLFALAFFVSVGLSLISSLASVLIEENAYHRYSRLRDVITLLLTTIAELLGFHVVHTWWRLQGVYRALFNRPSEWGTIARSGFDQEQSEQPSGHVSGQPRTQS</sequence>
<dbReference type="Gene3D" id="3.90.550.10">
    <property type="entry name" value="Spore Coat Polysaccharide Biosynthesis Protein SpsA, Chain A"/>
    <property type="match status" value="1"/>
</dbReference>
<dbReference type="AlphaFoldDB" id="A0A2M9D5X2"/>
<dbReference type="SUPFAM" id="SSF53448">
    <property type="entry name" value="Nucleotide-diphospho-sugar transferases"/>
    <property type="match status" value="1"/>
</dbReference>
<feature type="transmembrane region" description="Helical" evidence="5">
    <location>
        <begin position="387"/>
        <end position="408"/>
    </location>
</feature>
<protein>
    <submittedName>
        <fullName evidence="8">Cellulose synthase/poly-beta-1,6-N-acetylglucosamine synthase-like glycosyltransferase</fullName>
    </submittedName>
</protein>
<comment type="caution">
    <text evidence="8">The sequence shown here is derived from an EMBL/GenBank/DDBJ whole genome shotgun (WGS) entry which is preliminary data.</text>
</comment>
<dbReference type="Pfam" id="PF13632">
    <property type="entry name" value="Glyco_trans_2_3"/>
    <property type="match status" value="1"/>
</dbReference>
<evidence type="ECO:0000256" key="3">
    <source>
        <dbReference type="ARBA" id="ARBA00022679"/>
    </source>
</evidence>
<keyword evidence="5" id="KW-0812">Transmembrane</keyword>
<dbReference type="CDD" id="cd06423">
    <property type="entry name" value="CESA_like"/>
    <property type="match status" value="1"/>
</dbReference>
<dbReference type="OrthoDB" id="9797391at2"/>
<accession>A0A2M9D5X2</accession>